<dbReference type="AlphaFoldDB" id="A0A7X0MV51"/>
<evidence type="ECO:0000313" key="3">
    <source>
        <dbReference type="Proteomes" id="UP000528457"/>
    </source>
</evidence>
<dbReference type="InterPro" id="IPR051466">
    <property type="entry name" value="D-amino_acid_metab_enzyme"/>
</dbReference>
<dbReference type="SUPFAM" id="SSF51419">
    <property type="entry name" value="PLP-binding barrel"/>
    <property type="match status" value="1"/>
</dbReference>
<dbReference type="PANTHER" id="PTHR28004:SF2">
    <property type="entry name" value="D-SERINE DEHYDRATASE"/>
    <property type="match status" value="1"/>
</dbReference>
<dbReference type="InParanoid" id="A0A7X0MV51"/>
<dbReference type="GO" id="GO:0008721">
    <property type="term" value="F:D-serine ammonia-lyase activity"/>
    <property type="evidence" value="ECO:0007669"/>
    <property type="project" value="TreeGrafter"/>
</dbReference>
<dbReference type="CDD" id="cd06814">
    <property type="entry name" value="PLPDE_III_DSD_D-TA_like_3"/>
    <property type="match status" value="1"/>
</dbReference>
<organism evidence="2 3">
    <name type="scientific">Pseudoteredinibacter isoporae</name>
    <dbReference type="NCBI Taxonomy" id="570281"/>
    <lineage>
        <taxon>Bacteria</taxon>
        <taxon>Pseudomonadati</taxon>
        <taxon>Pseudomonadota</taxon>
        <taxon>Gammaproteobacteria</taxon>
        <taxon>Cellvibrionales</taxon>
        <taxon>Cellvibrionaceae</taxon>
        <taxon>Pseudoteredinibacter</taxon>
    </lineage>
</organism>
<gene>
    <name evidence="2" type="ORF">HNR48_001276</name>
</gene>
<name>A0A7X0MV51_9GAMM</name>
<feature type="domain" description="Alanine racemase N-terminal" evidence="1">
    <location>
        <begin position="54"/>
        <end position="284"/>
    </location>
</feature>
<keyword evidence="3" id="KW-1185">Reference proteome</keyword>
<dbReference type="Pfam" id="PF01168">
    <property type="entry name" value="Ala_racemase_N"/>
    <property type="match status" value="1"/>
</dbReference>
<dbReference type="PANTHER" id="PTHR28004">
    <property type="entry name" value="ZGC:162816-RELATED"/>
    <property type="match status" value="1"/>
</dbReference>
<evidence type="ECO:0000313" key="2">
    <source>
        <dbReference type="EMBL" id="MBB6520998.1"/>
    </source>
</evidence>
<proteinExistence type="predicted"/>
<evidence type="ECO:0000259" key="1">
    <source>
        <dbReference type="Pfam" id="PF01168"/>
    </source>
</evidence>
<dbReference type="Proteomes" id="UP000528457">
    <property type="component" value="Unassembled WGS sequence"/>
</dbReference>
<dbReference type="RefSeq" id="WP_166849715.1">
    <property type="nucleotide sequence ID" value="NZ_JAAONY010000001.1"/>
</dbReference>
<accession>A0A7X0MV51</accession>
<dbReference type="GO" id="GO:0036088">
    <property type="term" value="P:D-serine catabolic process"/>
    <property type="evidence" value="ECO:0007669"/>
    <property type="project" value="TreeGrafter"/>
</dbReference>
<dbReference type="InterPro" id="IPR001608">
    <property type="entry name" value="Ala_racemase_N"/>
</dbReference>
<sequence>MQKTKRNMLLGLGAAGVAAFALRPKDKGGAHNGYFKSLSAGLEDASVAQPSLLIDKARLHKNIDTLKKHINGRFHFRVVAKSLPSVDLLREVMVRANTERLMLFHQPFANQVVKAFPDSDVLFGKPMPVAAARNFYQQLEGDFQPAQQMQWLIDSPERLEQYQALAEYLGQPMRINIEIDVGLHRGGVNSEADLLDMLKAIKASPLLSFSGLMGYEPHVVKLPGDAFSHRDKAMAEYQKYLDVAVNFFGEKDPSWTLNAAGSPTYQLYDEGEFPHNELAAGSCLVKPTDFDLPSLADHQAASFIATPVIKALPSTELPGVAALGKLMAWWNPNRERSFFTYGGYWKAHAESPKGLSPNPVFGRSTNQEMLNGSRSVELQADDWVFLRPTQSEFVFLQFGDIAVLENGKVSERWPVFQQQAV</sequence>
<dbReference type="InterPro" id="IPR029066">
    <property type="entry name" value="PLP-binding_barrel"/>
</dbReference>
<comment type="caution">
    <text evidence="2">The sequence shown here is derived from an EMBL/GenBank/DDBJ whole genome shotgun (WGS) entry which is preliminary data.</text>
</comment>
<dbReference type="Gene3D" id="3.20.20.10">
    <property type="entry name" value="Alanine racemase"/>
    <property type="match status" value="1"/>
</dbReference>
<protein>
    <submittedName>
        <fullName evidence="2">D-serine deaminase-like pyridoxal phosphate-dependent protein</fullName>
    </submittedName>
</protein>
<dbReference type="EMBL" id="JACHHT010000001">
    <property type="protein sequence ID" value="MBB6520998.1"/>
    <property type="molecule type" value="Genomic_DNA"/>
</dbReference>
<reference evidence="2 3" key="1">
    <citation type="submission" date="2020-08" db="EMBL/GenBank/DDBJ databases">
        <title>Genomic Encyclopedia of Type Strains, Phase IV (KMG-IV): sequencing the most valuable type-strain genomes for metagenomic binning, comparative biology and taxonomic classification.</title>
        <authorList>
            <person name="Goeker M."/>
        </authorList>
    </citation>
    <scope>NUCLEOTIDE SEQUENCE [LARGE SCALE GENOMIC DNA]</scope>
    <source>
        <strain evidence="2 3">DSM 22368</strain>
    </source>
</reference>